<gene>
    <name evidence="2" type="ORF">GSF22_27735</name>
</gene>
<dbReference type="Pfam" id="PF01636">
    <property type="entry name" value="APH"/>
    <property type="match status" value="1"/>
</dbReference>
<protein>
    <submittedName>
        <fullName evidence="2">Phosphotransferase</fullName>
    </submittedName>
</protein>
<evidence type="ECO:0000313" key="2">
    <source>
        <dbReference type="EMBL" id="MBO4209752.1"/>
    </source>
</evidence>
<dbReference type="Proteomes" id="UP000823521">
    <property type="component" value="Unassembled WGS sequence"/>
</dbReference>
<dbReference type="Gene3D" id="3.90.1200.10">
    <property type="match status" value="1"/>
</dbReference>
<dbReference type="EMBL" id="WVUH01000345">
    <property type="protein sequence ID" value="MBO4209752.1"/>
    <property type="molecule type" value="Genomic_DNA"/>
</dbReference>
<organism evidence="2 3">
    <name type="scientific">Micromonospora echinofusca</name>
    <dbReference type="NCBI Taxonomy" id="47858"/>
    <lineage>
        <taxon>Bacteria</taxon>
        <taxon>Bacillati</taxon>
        <taxon>Actinomycetota</taxon>
        <taxon>Actinomycetes</taxon>
        <taxon>Micromonosporales</taxon>
        <taxon>Micromonosporaceae</taxon>
        <taxon>Micromonospora</taxon>
    </lineage>
</organism>
<proteinExistence type="predicted"/>
<comment type="caution">
    <text evidence="2">The sequence shown here is derived from an EMBL/GenBank/DDBJ whole genome shotgun (WGS) entry which is preliminary data.</text>
</comment>
<dbReference type="InterPro" id="IPR011009">
    <property type="entry name" value="Kinase-like_dom_sf"/>
</dbReference>
<evidence type="ECO:0000313" key="3">
    <source>
        <dbReference type="Proteomes" id="UP000823521"/>
    </source>
</evidence>
<accession>A0ABS3VYY1</accession>
<feature type="domain" description="Aminoglycoside phosphotransferase" evidence="1">
    <location>
        <begin position="20"/>
        <end position="224"/>
    </location>
</feature>
<dbReference type="SUPFAM" id="SSF56112">
    <property type="entry name" value="Protein kinase-like (PK-like)"/>
    <property type="match status" value="1"/>
</dbReference>
<evidence type="ECO:0000259" key="1">
    <source>
        <dbReference type="Pfam" id="PF01636"/>
    </source>
</evidence>
<sequence length="297" mass="31944">MSELPHGVARLAAERGLTGLTPIGGGLEFRVFRAVTPQGTAVALRTAAGHRFQANANDPEVDTRALLTWEHTVTSHLAGHGIPVAAPRELALGDPDVSVSDFVDDDGQGPEPYRLGSLLRRLHGVPPPAARPVAHEGLPTGRLVPRRIARRWREVAARVPDLPAPPPVDRLAAAVAGRPQDRLLHLDVRAANLRCVDGRVHALLDWSNALIGDPALELGRLAEFALLPENGIDVEAVSSGYGDGVPVGSAAAWTYRLDAAVMLAVVFLSEAPDPVRGPRAVDRLREVHDRWLHRTRR</sequence>
<keyword evidence="3" id="KW-1185">Reference proteome</keyword>
<dbReference type="RefSeq" id="WP_208816705.1">
    <property type="nucleotide sequence ID" value="NZ_WVUH01000345.1"/>
</dbReference>
<dbReference type="InterPro" id="IPR002575">
    <property type="entry name" value="Aminoglycoside_PTrfase"/>
</dbReference>
<reference evidence="2 3" key="1">
    <citation type="submission" date="2019-12" db="EMBL/GenBank/DDBJ databases">
        <title>Whole genome sequencing of endophytic Actinobacterium Micromonospora sp. MPMI6T.</title>
        <authorList>
            <person name="Evv R."/>
            <person name="Podile A.R."/>
        </authorList>
    </citation>
    <scope>NUCLEOTIDE SEQUENCE [LARGE SCALE GENOMIC DNA]</scope>
    <source>
        <strain evidence="2 3">MPMI6</strain>
    </source>
</reference>
<name>A0ABS3VYY1_MICEH</name>